<evidence type="ECO:0000256" key="4">
    <source>
        <dbReference type="ARBA" id="ARBA00022771"/>
    </source>
</evidence>
<dbReference type="InterPro" id="IPR025525">
    <property type="entry name" value="hAT-like_transposase_RNase-H"/>
</dbReference>
<organism evidence="13 14">
    <name type="scientific">Nicotiana sylvestris</name>
    <name type="common">Wood tobacco</name>
    <name type="synonym">South American tobacco</name>
    <dbReference type="NCBI Taxonomy" id="4096"/>
    <lineage>
        <taxon>Eukaryota</taxon>
        <taxon>Viridiplantae</taxon>
        <taxon>Streptophyta</taxon>
        <taxon>Embryophyta</taxon>
        <taxon>Tracheophyta</taxon>
        <taxon>Spermatophyta</taxon>
        <taxon>Magnoliopsida</taxon>
        <taxon>eudicotyledons</taxon>
        <taxon>Gunneridae</taxon>
        <taxon>Pentapetalae</taxon>
        <taxon>asterids</taxon>
        <taxon>lamiids</taxon>
        <taxon>Solanales</taxon>
        <taxon>Solanaceae</taxon>
        <taxon>Nicotianoideae</taxon>
        <taxon>Nicotianeae</taxon>
        <taxon>Nicotiana</taxon>
    </lineage>
</organism>
<dbReference type="eggNOG" id="KOG1121">
    <property type="taxonomic scope" value="Eukaryota"/>
</dbReference>
<dbReference type="Pfam" id="PF05699">
    <property type="entry name" value="Dimer_Tnp_hAT"/>
    <property type="match status" value="1"/>
</dbReference>
<accession>A0A1U7YAA6</accession>
<evidence type="ECO:0000313" key="13">
    <source>
        <dbReference type="Proteomes" id="UP000189701"/>
    </source>
</evidence>
<evidence type="ECO:0000256" key="6">
    <source>
        <dbReference type="ARBA" id="ARBA00023015"/>
    </source>
</evidence>
<dbReference type="SUPFAM" id="SSF53098">
    <property type="entry name" value="Ribonuclease H-like"/>
    <property type="match status" value="1"/>
</dbReference>
<dbReference type="Pfam" id="PF14372">
    <property type="entry name" value="hAT-like_RNase-H"/>
    <property type="match status" value="1"/>
</dbReference>
<dbReference type="SUPFAM" id="SSF57667">
    <property type="entry name" value="beta-beta-alpha zinc fingers"/>
    <property type="match status" value="1"/>
</dbReference>
<keyword evidence="6" id="KW-0805">Transcription regulation</keyword>
<proteinExistence type="predicted"/>
<dbReference type="GO" id="GO:0005634">
    <property type="term" value="C:nucleus"/>
    <property type="evidence" value="ECO:0007669"/>
    <property type="project" value="UniProtKB-SubCell"/>
</dbReference>
<dbReference type="InterPro" id="IPR008906">
    <property type="entry name" value="HATC_C_dom"/>
</dbReference>
<keyword evidence="3" id="KW-0479">Metal-binding</keyword>
<comment type="subunit">
    <text evidence="2">Homodimer.</text>
</comment>
<evidence type="ECO:0000313" key="14">
    <source>
        <dbReference type="RefSeq" id="XP_009796184.1"/>
    </source>
</evidence>
<evidence type="ECO:0000256" key="5">
    <source>
        <dbReference type="ARBA" id="ARBA00022833"/>
    </source>
</evidence>
<feature type="region of interest" description="Disordered" evidence="11">
    <location>
        <begin position="816"/>
        <end position="838"/>
    </location>
</feature>
<evidence type="ECO:0000256" key="11">
    <source>
        <dbReference type="SAM" id="MobiDB-lite"/>
    </source>
</evidence>
<reference evidence="13" key="1">
    <citation type="journal article" date="2013" name="Genome Biol.">
        <title>Reference genomes and transcriptomes of Nicotiana sylvestris and Nicotiana tomentosiformis.</title>
        <authorList>
            <person name="Sierro N."/>
            <person name="Battey J.N."/>
            <person name="Ouadi S."/>
            <person name="Bovet L."/>
            <person name="Goepfert S."/>
            <person name="Bakaher N."/>
            <person name="Peitsch M.C."/>
            <person name="Ivanov N.V."/>
        </authorList>
    </citation>
    <scope>NUCLEOTIDE SEQUENCE [LARGE SCALE GENOMIC DNA]</scope>
</reference>
<feature type="domain" description="BED-type" evidence="12">
    <location>
        <begin position="317"/>
        <end position="372"/>
    </location>
</feature>
<keyword evidence="9" id="KW-0539">Nucleus</keyword>
<evidence type="ECO:0000256" key="8">
    <source>
        <dbReference type="ARBA" id="ARBA00023163"/>
    </source>
</evidence>
<dbReference type="InterPro" id="IPR012337">
    <property type="entry name" value="RNaseH-like_sf"/>
</dbReference>
<dbReference type="GO" id="GO:0046983">
    <property type="term" value="F:protein dimerization activity"/>
    <property type="evidence" value="ECO:0007669"/>
    <property type="project" value="InterPro"/>
</dbReference>
<dbReference type="InterPro" id="IPR052035">
    <property type="entry name" value="ZnF_BED_domain_contain"/>
</dbReference>
<dbReference type="GO" id="GO:0008270">
    <property type="term" value="F:zinc ion binding"/>
    <property type="evidence" value="ECO:0007669"/>
    <property type="project" value="UniProtKB-KW"/>
</dbReference>
<dbReference type="PROSITE" id="PS50808">
    <property type="entry name" value="ZF_BED"/>
    <property type="match status" value="1"/>
</dbReference>
<comment type="subcellular location">
    <subcellularLocation>
        <location evidence="1">Nucleus</location>
    </subcellularLocation>
</comment>
<keyword evidence="5" id="KW-0862">Zinc</keyword>
<keyword evidence="13" id="KW-1185">Reference proteome</keyword>
<feature type="compositionally biased region" description="Low complexity" evidence="11">
    <location>
        <begin position="816"/>
        <end position="837"/>
    </location>
</feature>
<keyword evidence="4 10" id="KW-0863">Zinc-finger</keyword>
<keyword evidence="7" id="KW-0238">DNA-binding</keyword>
<gene>
    <name evidence="14" type="primary">LOC104242802</name>
</gene>
<dbReference type="PANTHER" id="PTHR46481:SF7">
    <property type="entry name" value="ZINC FINGER BED DOMAIN-CONTAINING PROTEIN RICESLEEPER 2-LIKE"/>
    <property type="match status" value="1"/>
</dbReference>
<keyword evidence="8" id="KW-0804">Transcription</keyword>
<sequence>MSNNGFDRPIGSKEALRLSEYNFNVDIAANVSAIRCIKDTKWPRPLQSDPAQRDPNQMCKYHGTHGHITTVSEIAVSGVLVWEEQGSTLPPHSSWLGPSRSLSTEGSTLGAGNQLINFGLEEGPLVPEDGLFLSTSKSPNPVTSSVVLLRLHNNCAFRTLHLDSDRLPSNSTATDENLRSAHYDFACRDVEIVSFWGTVFDVFAISLKDEGKKKKMKLLKKTGDEVEGLETRWFCWVIGGDFQLDSIPHSSQIPGKRSIEDAAVLFQCSELDSISISKMEDTSKVSDVGSSESLPITVDSNTNTIDSEDSKKRKAMQPRSDVWNHFDKFEVNGVGKARCRYCKQAYAANSSKNGTTGLKNHLLRCKEYPLKIAEDNSQTKINFQSCQNDEGSIWKFDQKVVRRALIEMIVTDELPFSFVENEGFKKFMRKTQPLFRIPSRRTITRNCYEVYGELRQNLRSSFREAQPKICLTTDTWTSLQRINYMCLTAHFIDRDWKLHKRILNFCPITSHKGEEMTKAIRDCLLEWKLDKVFTITVDNASSNDVTVKELSKQLDMWKTNMMSGKHLHVRCMAHILNLIVQDGLKELDASVTRVRNIVRYVRSSPARTLKFKQCCAHVKVECTKTLCLDVPTRWNSTYLMLDTAQHFEKAFDKLHLFDDGFSAYQCSHLCEDGGNAGPLESDDWVNVRNVIEFLARFHELTKKVSGSRYVTCNSHFEDVSELYCHLKMCLASEDEHLRKMAQQMQEKFKKYWGEPEKMNKMIFIASVLDPRNKFEYVEGALEELFGEEKGKKINAEVYAYMNSLFGEYLKKYSTESCPQSPSSSTSSNNTSNTPSGSVISASKIRTKLSLKKQKEDNGSGGAKSELDKYISEEQEPFSEEFDILSWWKTHAPRFPILSELARDVLAIPISSVASECAFSTGGRILDSFRSSLTPKCVQALICVQDWLREEKNPISVEEDLKYLEELELDMENNGSTTSIV</sequence>
<evidence type="ECO:0000256" key="7">
    <source>
        <dbReference type="ARBA" id="ARBA00023125"/>
    </source>
</evidence>
<dbReference type="PANTHER" id="PTHR46481">
    <property type="entry name" value="ZINC FINGER BED DOMAIN-CONTAINING PROTEIN 4"/>
    <property type="match status" value="1"/>
</dbReference>
<protein>
    <submittedName>
        <fullName evidence="14">Zinc finger BED domain-containing protein RICESLEEPER 2-like</fullName>
    </submittedName>
</protein>
<dbReference type="GO" id="GO:0003677">
    <property type="term" value="F:DNA binding"/>
    <property type="evidence" value="ECO:0007669"/>
    <property type="project" value="UniProtKB-KW"/>
</dbReference>
<feature type="region of interest" description="Disordered" evidence="11">
    <location>
        <begin position="297"/>
        <end position="316"/>
    </location>
</feature>
<evidence type="ECO:0000259" key="12">
    <source>
        <dbReference type="PROSITE" id="PS50808"/>
    </source>
</evidence>
<dbReference type="InterPro" id="IPR003656">
    <property type="entry name" value="Znf_BED"/>
</dbReference>
<dbReference type="SUPFAM" id="SSF140996">
    <property type="entry name" value="Hermes dimerisation domain"/>
    <property type="match status" value="1"/>
</dbReference>
<dbReference type="AlphaFoldDB" id="A0A1U7YAA6"/>
<dbReference type="SMART" id="SM00614">
    <property type="entry name" value="ZnF_BED"/>
    <property type="match status" value="1"/>
</dbReference>
<evidence type="ECO:0000256" key="9">
    <source>
        <dbReference type="ARBA" id="ARBA00023242"/>
    </source>
</evidence>
<evidence type="ECO:0000256" key="3">
    <source>
        <dbReference type="ARBA" id="ARBA00022723"/>
    </source>
</evidence>
<evidence type="ECO:0000256" key="1">
    <source>
        <dbReference type="ARBA" id="ARBA00004123"/>
    </source>
</evidence>
<name>A0A1U7YAA6_NICSY</name>
<evidence type="ECO:0000256" key="10">
    <source>
        <dbReference type="PROSITE-ProRule" id="PRU00027"/>
    </source>
</evidence>
<dbReference type="Pfam" id="PF02892">
    <property type="entry name" value="zf-BED"/>
    <property type="match status" value="1"/>
</dbReference>
<evidence type="ECO:0000256" key="2">
    <source>
        <dbReference type="ARBA" id="ARBA00011738"/>
    </source>
</evidence>
<dbReference type="InterPro" id="IPR036236">
    <property type="entry name" value="Znf_C2H2_sf"/>
</dbReference>
<reference evidence="14" key="2">
    <citation type="submission" date="2025-08" db="UniProtKB">
        <authorList>
            <consortium name="RefSeq"/>
        </authorList>
    </citation>
    <scope>IDENTIFICATION</scope>
    <source>
        <tissue evidence="14">Leaf</tissue>
    </source>
</reference>
<dbReference type="Proteomes" id="UP000189701">
    <property type="component" value="Unplaced"/>
</dbReference>
<dbReference type="RefSeq" id="XP_009796184.1">
    <property type="nucleotide sequence ID" value="XM_009797882.1"/>
</dbReference>